<keyword evidence="1" id="KW-0732">Signal</keyword>
<organism evidence="2 3">
    <name type="scientific">Nonomuraea soli</name>
    <dbReference type="NCBI Taxonomy" id="1032476"/>
    <lineage>
        <taxon>Bacteria</taxon>
        <taxon>Bacillati</taxon>
        <taxon>Actinomycetota</taxon>
        <taxon>Actinomycetes</taxon>
        <taxon>Streptosporangiales</taxon>
        <taxon>Streptosporangiaceae</taxon>
        <taxon>Nonomuraea</taxon>
    </lineage>
</organism>
<dbReference type="Proteomes" id="UP000530928">
    <property type="component" value="Unassembled WGS sequence"/>
</dbReference>
<dbReference type="AlphaFoldDB" id="A0A7W0CFV3"/>
<dbReference type="RefSeq" id="WP_181609065.1">
    <property type="nucleotide sequence ID" value="NZ_BAABAM010000006.1"/>
</dbReference>
<comment type="caution">
    <text evidence="2">The sequence shown here is derived from an EMBL/GenBank/DDBJ whole genome shotgun (WGS) entry which is preliminary data.</text>
</comment>
<keyword evidence="3" id="KW-1185">Reference proteome</keyword>
<evidence type="ECO:0000313" key="3">
    <source>
        <dbReference type="Proteomes" id="UP000530928"/>
    </source>
</evidence>
<feature type="chain" id="PRO_5031238516" description="DUF4352 domain-containing protein" evidence="1">
    <location>
        <begin position="24"/>
        <end position="154"/>
    </location>
</feature>
<feature type="signal peptide" evidence="1">
    <location>
        <begin position="1"/>
        <end position="23"/>
    </location>
</feature>
<sequence>MFTRVAAVAAAVTLGVGTAPAQAATGPGTMATPRLTINESAGQCRLTVITSVGMSQAQAQYQIDNGASARIEVWADDLVYDNRLFKALPAAMTASRYDGGLIITGQPSVPCYRLDEDGPENFDTEGDEIYVKVVFDGPGYQRMSKSSNVVKGRW</sequence>
<reference evidence="2 3" key="1">
    <citation type="submission" date="2020-07" db="EMBL/GenBank/DDBJ databases">
        <title>Genomic Encyclopedia of Type Strains, Phase IV (KMG-IV): sequencing the most valuable type-strain genomes for metagenomic binning, comparative biology and taxonomic classification.</title>
        <authorList>
            <person name="Goeker M."/>
        </authorList>
    </citation>
    <scope>NUCLEOTIDE SEQUENCE [LARGE SCALE GENOMIC DNA]</scope>
    <source>
        <strain evidence="2 3">DSM 45533</strain>
    </source>
</reference>
<gene>
    <name evidence="2" type="ORF">HNR30_001563</name>
</gene>
<evidence type="ECO:0008006" key="4">
    <source>
        <dbReference type="Google" id="ProtNLM"/>
    </source>
</evidence>
<evidence type="ECO:0000256" key="1">
    <source>
        <dbReference type="SAM" id="SignalP"/>
    </source>
</evidence>
<accession>A0A7W0CFV3</accession>
<name>A0A7W0CFV3_9ACTN</name>
<protein>
    <recommendedName>
        <fullName evidence="4">DUF4352 domain-containing protein</fullName>
    </recommendedName>
</protein>
<dbReference type="EMBL" id="JACDUR010000002">
    <property type="protein sequence ID" value="MBA2890222.1"/>
    <property type="molecule type" value="Genomic_DNA"/>
</dbReference>
<proteinExistence type="predicted"/>
<evidence type="ECO:0000313" key="2">
    <source>
        <dbReference type="EMBL" id="MBA2890222.1"/>
    </source>
</evidence>